<accession>A0A9W8DNG4</accession>
<dbReference type="AlphaFoldDB" id="A0A9W8DNG4"/>
<dbReference type="Proteomes" id="UP001150569">
    <property type="component" value="Unassembled WGS sequence"/>
</dbReference>
<evidence type="ECO:0000256" key="1">
    <source>
        <dbReference type="SAM" id="MobiDB-lite"/>
    </source>
</evidence>
<reference evidence="2" key="1">
    <citation type="submission" date="2022-07" db="EMBL/GenBank/DDBJ databases">
        <title>Phylogenomic reconstructions and comparative analyses of Kickxellomycotina fungi.</title>
        <authorList>
            <person name="Reynolds N.K."/>
            <person name="Stajich J.E."/>
            <person name="Barry K."/>
            <person name="Grigoriev I.V."/>
            <person name="Crous P."/>
            <person name="Smith M.E."/>
        </authorList>
    </citation>
    <scope>NUCLEOTIDE SEQUENCE</scope>
    <source>
        <strain evidence="2">RSA 861</strain>
    </source>
</reference>
<protein>
    <submittedName>
        <fullName evidence="2">Uncharacterized protein</fullName>
    </submittedName>
</protein>
<keyword evidence="3" id="KW-1185">Reference proteome</keyword>
<feature type="region of interest" description="Disordered" evidence="1">
    <location>
        <begin position="1"/>
        <end position="41"/>
    </location>
</feature>
<evidence type="ECO:0000313" key="2">
    <source>
        <dbReference type="EMBL" id="KAJ1911780.1"/>
    </source>
</evidence>
<dbReference type="EMBL" id="JANBPT010000894">
    <property type="protein sequence ID" value="KAJ1911780.1"/>
    <property type="molecule type" value="Genomic_DNA"/>
</dbReference>
<proteinExistence type="predicted"/>
<organism evidence="2 3">
    <name type="scientific">Tieghemiomyces parasiticus</name>
    <dbReference type="NCBI Taxonomy" id="78921"/>
    <lineage>
        <taxon>Eukaryota</taxon>
        <taxon>Fungi</taxon>
        <taxon>Fungi incertae sedis</taxon>
        <taxon>Zoopagomycota</taxon>
        <taxon>Kickxellomycotina</taxon>
        <taxon>Dimargaritomycetes</taxon>
        <taxon>Dimargaritales</taxon>
        <taxon>Dimargaritaceae</taxon>
        <taxon>Tieghemiomyces</taxon>
    </lineage>
</organism>
<comment type="caution">
    <text evidence="2">The sequence shown here is derived from an EMBL/GenBank/DDBJ whole genome shotgun (WGS) entry which is preliminary data.</text>
</comment>
<sequence length="133" mass="15170">MLSKYISSSRPSSESLLSSNSTVVDAQTTAQNQQQMESDLNDLHRRLQSPGLSGLTNQRVELTESQRSRMDLAKLVTAVKRMGRGRLVKQEALYYSPSERRSQDILGFLKRMDRFDVPDLSDRQRFTPRPVPV</sequence>
<evidence type="ECO:0000313" key="3">
    <source>
        <dbReference type="Proteomes" id="UP001150569"/>
    </source>
</evidence>
<name>A0A9W8DNG4_9FUNG</name>
<dbReference type="OrthoDB" id="5573507at2759"/>
<feature type="compositionally biased region" description="Polar residues" evidence="1">
    <location>
        <begin position="22"/>
        <end position="38"/>
    </location>
</feature>
<feature type="compositionally biased region" description="Low complexity" evidence="1">
    <location>
        <begin position="1"/>
        <end position="21"/>
    </location>
</feature>
<gene>
    <name evidence="2" type="ORF">IWQ60_009976</name>
</gene>